<sequence length="749" mass="83976">MKTSNPYSTNNNVQNNNAMAGDNASSNDNEVFLNDYATRYEDLLLENRKIRDSLQKGIYEENHSQNSTRSRQVTNEAWATAALLSNHASMNGMLQCATKASKYANASRDTVDSINHLLEQTLHCNDYGVDIANTSYPKMHPNHSQSQERASLGGLLTELALQSHSEFTSQIKQNEAQGKSFMDQNCESFNGFDSDQEMEDFFEEFPECKHESYEFVSVQDDSCIQEFIKNEKTETLQKKNKQSRTVHTQTIPMATQTSKLPSNNPYNQNQSNPYRRPNSMMSNNQSQRFDYQQDNNSSWESYDARQEDQRIVKGPSAPQNTTNAFSTAYEIRNDKSFQDKNTRTDDRQLSNENPYQEYQPNNPHRPNLSEGLKRKFQNPRAKANNNIGSNNNGNGGQRPHQNNGRQAVPQGNSNSSSNNKTGNDEDDELPEELQGLDKELVNKIESEIIDDGVPITFDDIAGLRDAKQTVMELVCWPLKRPDLFTGLRRGPNGLLLFGPPGTGKTLIGKAIAYESGATFFSISASSLTSKWIGEGEKLVRTLFAVAAYREPSVVFLDEIDSLLTQRKADENEASRRIKTEFLVQLDGTGTKGRVLAIGATNRPSELDDAARRRFVKRLYIPLPEPEDREILLRTLLKKNKHRLSDKEIAKISKDKTNGFSGADLKALCTDAALGPIRQLGMRALEIAAEDVPPISYVHFKHALKGMNPSVAQSDLDAYLVFNQTYGSKAVGAEDYDSISDDESESETND</sequence>
<feature type="region of interest" description="Disordered" evidence="4">
    <location>
        <begin position="235"/>
        <end position="429"/>
    </location>
</feature>
<evidence type="ECO:0000259" key="5">
    <source>
        <dbReference type="SMART" id="SM00382"/>
    </source>
</evidence>
<feature type="region of interest" description="Disordered" evidence="4">
    <location>
        <begin position="1"/>
        <end position="26"/>
    </location>
</feature>
<comment type="caution">
    <text evidence="6">The sequence shown here is derived from an EMBL/GenBank/DDBJ whole genome shotgun (WGS) entry which is preliminary data.</text>
</comment>
<feature type="compositionally biased region" description="Polar residues" evidence="4">
    <location>
        <begin position="317"/>
        <end position="326"/>
    </location>
</feature>
<dbReference type="InterPro" id="IPR041569">
    <property type="entry name" value="AAA_lid_3"/>
</dbReference>
<dbReference type="FunFam" id="1.10.8.60:FF:000022">
    <property type="entry name" value="Fidgetin like 1"/>
    <property type="match status" value="1"/>
</dbReference>
<feature type="compositionally biased region" description="Basic and acidic residues" evidence="4">
    <location>
        <begin position="302"/>
        <end position="311"/>
    </location>
</feature>
<feature type="compositionally biased region" description="Low complexity" evidence="4">
    <location>
        <begin position="261"/>
        <end position="274"/>
    </location>
</feature>
<feature type="domain" description="AAA+ ATPase" evidence="5">
    <location>
        <begin position="490"/>
        <end position="624"/>
    </location>
</feature>
<dbReference type="FunFam" id="3.40.50.300:FF:000093">
    <property type="entry name" value="Fidgetin-like 1"/>
    <property type="match status" value="1"/>
</dbReference>
<dbReference type="GO" id="GO:0016887">
    <property type="term" value="F:ATP hydrolysis activity"/>
    <property type="evidence" value="ECO:0007669"/>
    <property type="project" value="InterPro"/>
</dbReference>
<dbReference type="SMART" id="SM00382">
    <property type="entry name" value="AAA"/>
    <property type="match status" value="1"/>
</dbReference>
<dbReference type="EMBL" id="BLLK01000058">
    <property type="protein sequence ID" value="GFH57529.1"/>
    <property type="molecule type" value="Genomic_DNA"/>
</dbReference>
<reference evidence="6 7" key="1">
    <citation type="journal article" date="2021" name="Sci. Rep.">
        <title>The genome of the diatom Chaetoceros tenuissimus carries an ancient integrated fragment of an extant virus.</title>
        <authorList>
            <person name="Hongo Y."/>
            <person name="Kimura K."/>
            <person name="Takaki Y."/>
            <person name="Yoshida Y."/>
            <person name="Baba S."/>
            <person name="Kobayashi G."/>
            <person name="Nagasaki K."/>
            <person name="Hano T."/>
            <person name="Tomaru Y."/>
        </authorList>
    </citation>
    <scope>NUCLEOTIDE SEQUENCE [LARGE SCALE GENOMIC DNA]</scope>
    <source>
        <strain evidence="6 7">NIES-3715</strain>
    </source>
</reference>
<feature type="compositionally biased region" description="Polar residues" evidence="4">
    <location>
        <begin position="399"/>
        <end position="411"/>
    </location>
</feature>
<feature type="compositionally biased region" description="Polar residues" evidence="4">
    <location>
        <begin position="350"/>
        <end position="364"/>
    </location>
</feature>
<keyword evidence="7" id="KW-1185">Reference proteome</keyword>
<dbReference type="InterPro" id="IPR050304">
    <property type="entry name" value="MT-severing_AAA_ATPase"/>
</dbReference>
<dbReference type="Pfam" id="PF17862">
    <property type="entry name" value="AAA_lid_3"/>
    <property type="match status" value="1"/>
</dbReference>
<dbReference type="InterPro" id="IPR003593">
    <property type="entry name" value="AAA+_ATPase"/>
</dbReference>
<dbReference type="PANTHER" id="PTHR23074:SF17">
    <property type="entry name" value="FIDGETIN-LIKE PROTEIN 1"/>
    <property type="match status" value="1"/>
</dbReference>
<dbReference type="Pfam" id="PF00004">
    <property type="entry name" value="AAA"/>
    <property type="match status" value="1"/>
</dbReference>
<keyword evidence="3" id="KW-0067">ATP-binding</keyword>
<evidence type="ECO:0000256" key="2">
    <source>
        <dbReference type="ARBA" id="ARBA00022741"/>
    </source>
</evidence>
<evidence type="ECO:0000256" key="1">
    <source>
        <dbReference type="ARBA" id="ARBA00006914"/>
    </source>
</evidence>
<gene>
    <name evidence="6" type="ORF">CTEN210_14005</name>
</gene>
<evidence type="ECO:0000256" key="4">
    <source>
        <dbReference type="SAM" id="MobiDB-lite"/>
    </source>
</evidence>
<feature type="compositionally biased region" description="Polar residues" evidence="4">
    <location>
        <begin position="279"/>
        <end position="300"/>
    </location>
</feature>
<comment type="similarity">
    <text evidence="1">Belongs to the AAA ATPase family.</text>
</comment>
<dbReference type="Gene3D" id="1.10.8.60">
    <property type="match status" value="1"/>
</dbReference>
<dbReference type="Proteomes" id="UP001054902">
    <property type="component" value="Unassembled WGS sequence"/>
</dbReference>
<dbReference type="InterPro" id="IPR027417">
    <property type="entry name" value="P-loop_NTPase"/>
</dbReference>
<evidence type="ECO:0000313" key="7">
    <source>
        <dbReference type="Proteomes" id="UP001054902"/>
    </source>
</evidence>
<keyword evidence="2" id="KW-0547">Nucleotide-binding</keyword>
<feature type="compositionally biased region" description="Polar residues" evidence="4">
    <location>
        <begin position="245"/>
        <end position="260"/>
    </location>
</feature>
<dbReference type="PANTHER" id="PTHR23074">
    <property type="entry name" value="AAA DOMAIN-CONTAINING"/>
    <property type="match status" value="1"/>
</dbReference>
<feature type="compositionally biased region" description="Basic and acidic residues" evidence="4">
    <location>
        <begin position="331"/>
        <end position="349"/>
    </location>
</feature>
<evidence type="ECO:0000256" key="3">
    <source>
        <dbReference type="ARBA" id="ARBA00022840"/>
    </source>
</evidence>
<evidence type="ECO:0000313" key="6">
    <source>
        <dbReference type="EMBL" id="GFH57529.1"/>
    </source>
</evidence>
<accession>A0AAD3HBX3</accession>
<name>A0AAD3HBX3_9STRA</name>
<feature type="compositionally biased region" description="Low complexity" evidence="4">
    <location>
        <begin position="1"/>
        <end position="23"/>
    </location>
</feature>
<dbReference type="InterPro" id="IPR003959">
    <property type="entry name" value="ATPase_AAA_core"/>
</dbReference>
<dbReference type="Gene3D" id="3.40.50.300">
    <property type="entry name" value="P-loop containing nucleotide triphosphate hydrolases"/>
    <property type="match status" value="1"/>
</dbReference>
<dbReference type="AlphaFoldDB" id="A0AAD3HBX3"/>
<protein>
    <recommendedName>
        <fullName evidence="5">AAA+ ATPase domain-containing protein</fullName>
    </recommendedName>
</protein>
<dbReference type="SUPFAM" id="SSF52540">
    <property type="entry name" value="P-loop containing nucleoside triphosphate hydrolases"/>
    <property type="match status" value="1"/>
</dbReference>
<dbReference type="GO" id="GO:0005524">
    <property type="term" value="F:ATP binding"/>
    <property type="evidence" value="ECO:0007669"/>
    <property type="project" value="UniProtKB-KW"/>
</dbReference>
<proteinExistence type="inferred from homology"/>
<organism evidence="6 7">
    <name type="scientific">Chaetoceros tenuissimus</name>
    <dbReference type="NCBI Taxonomy" id="426638"/>
    <lineage>
        <taxon>Eukaryota</taxon>
        <taxon>Sar</taxon>
        <taxon>Stramenopiles</taxon>
        <taxon>Ochrophyta</taxon>
        <taxon>Bacillariophyta</taxon>
        <taxon>Coscinodiscophyceae</taxon>
        <taxon>Chaetocerotophycidae</taxon>
        <taxon>Chaetocerotales</taxon>
        <taxon>Chaetocerotaceae</taxon>
        <taxon>Chaetoceros</taxon>
    </lineage>
</organism>